<feature type="region of interest" description="Disordered" evidence="1">
    <location>
        <begin position="1"/>
        <end position="37"/>
    </location>
</feature>
<feature type="compositionally biased region" description="Basic and acidic residues" evidence="1">
    <location>
        <begin position="20"/>
        <end position="30"/>
    </location>
</feature>
<dbReference type="Proteomes" id="UP000639643">
    <property type="component" value="Unassembled WGS sequence"/>
</dbReference>
<evidence type="ECO:0000313" key="2">
    <source>
        <dbReference type="EMBL" id="KAF6810676.1"/>
    </source>
</evidence>
<name>A0A8H6MWF3_9PEZI</name>
<sequence length="107" mass="11359">MPYHHHNHPPTAGPQAPAELPERPPGERVGHRLLGRHGSPVRADLLYRNGPTCVAADTTAATAAALVEPAPELLEEEVLGLRDLEVADDLLGERSNGSLARKGALPQ</sequence>
<gene>
    <name evidence="2" type="ORF">CMUS01_13421</name>
</gene>
<reference evidence="2" key="1">
    <citation type="journal article" date="2020" name="Phytopathology">
        <title>Genome Sequence Resources of Colletotrichum truncatum, C. plurivorum, C. musicola, and C. sojae: Four Species Pathogenic to Soybean (Glycine max).</title>
        <authorList>
            <person name="Rogerio F."/>
            <person name="Boufleur T.R."/>
            <person name="Ciampi-Guillardi M."/>
            <person name="Sukno S.A."/>
            <person name="Thon M.R."/>
            <person name="Massola Junior N.S."/>
            <person name="Baroncelli R."/>
        </authorList>
    </citation>
    <scope>NUCLEOTIDE SEQUENCE</scope>
    <source>
        <strain evidence="2">LFN0074</strain>
    </source>
</reference>
<dbReference type="EMBL" id="WIGM01000844">
    <property type="protein sequence ID" value="KAF6810676.1"/>
    <property type="molecule type" value="Genomic_DNA"/>
</dbReference>
<proteinExistence type="predicted"/>
<evidence type="ECO:0000313" key="3">
    <source>
        <dbReference type="Proteomes" id="UP000639643"/>
    </source>
</evidence>
<comment type="caution">
    <text evidence="2">The sequence shown here is derived from an EMBL/GenBank/DDBJ whole genome shotgun (WGS) entry which is preliminary data.</text>
</comment>
<protein>
    <submittedName>
        <fullName evidence="2">Uncharacterized protein</fullName>
    </submittedName>
</protein>
<keyword evidence="3" id="KW-1185">Reference proteome</keyword>
<organism evidence="2 3">
    <name type="scientific">Colletotrichum musicola</name>
    <dbReference type="NCBI Taxonomy" id="2175873"/>
    <lineage>
        <taxon>Eukaryota</taxon>
        <taxon>Fungi</taxon>
        <taxon>Dikarya</taxon>
        <taxon>Ascomycota</taxon>
        <taxon>Pezizomycotina</taxon>
        <taxon>Sordariomycetes</taxon>
        <taxon>Hypocreomycetidae</taxon>
        <taxon>Glomerellales</taxon>
        <taxon>Glomerellaceae</taxon>
        <taxon>Colletotrichum</taxon>
        <taxon>Colletotrichum orchidearum species complex</taxon>
    </lineage>
</organism>
<dbReference type="AlphaFoldDB" id="A0A8H6MWF3"/>
<evidence type="ECO:0000256" key="1">
    <source>
        <dbReference type="SAM" id="MobiDB-lite"/>
    </source>
</evidence>
<accession>A0A8H6MWF3</accession>